<reference evidence="3 4" key="1">
    <citation type="submission" date="2024-04" db="EMBL/GenBank/DDBJ databases">
        <authorList>
            <person name="Fracassetti M."/>
        </authorList>
    </citation>
    <scope>NUCLEOTIDE SEQUENCE [LARGE SCALE GENOMIC DNA]</scope>
</reference>
<keyword evidence="1" id="KW-0732">Signal</keyword>
<evidence type="ECO:0000313" key="4">
    <source>
        <dbReference type="Proteomes" id="UP001497516"/>
    </source>
</evidence>
<proteinExistence type="predicted"/>
<feature type="signal peptide" evidence="1">
    <location>
        <begin position="1"/>
        <end position="27"/>
    </location>
</feature>
<sequence length="135" mass="15233">MGSSSSLCSAVLLVLVITSLGIRTTTAQEMEFLCNSEKFPLDDPKRVCTYHMLDDLLGWGAEPEDGRWYDSWDCEDGRSTIYGFRYSDRSVGRCIGTAKDILQNRQCRGHIGGRAWGVGCYMRFEIVPFDVDDDE</sequence>
<dbReference type="Proteomes" id="UP001497516">
    <property type="component" value="Chromosome 5"/>
</dbReference>
<evidence type="ECO:0000259" key="2">
    <source>
        <dbReference type="PROSITE" id="PS51473"/>
    </source>
</evidence>
<evidence type="ECO:0000313" key="3">
    <source>
        <dbReference type="EMBL" id="CAL1390972.1"/>
    </source>
</evidence>
<dbReference type="AlphaFoldDB" id="A0AAV2EZ44"/>
<accession>A0AAV2EZ44</accession>
<dbReference type="PROSITE" id="PS51473">
    <property type="entry name" value="GNK2"/>
    <property type="match status" value="1"/>
</dbReference>
<gene>
    <name evidence="3" type="ORF">LTRI10_LOCUS31723</name>
</gene>
<dbReference type="InterPro" id="IPR002902">
    <property type="entry name" value="GNK2"/>
</dbReference>
<organism evidence="3 4">
    <name type="scientific">Linum trigynum</name>
    <dbReference type="NCBI Taxonomy" id="586398"/>
    <lineage>
        <taxon>Eukaryota</taxon>
        <taxon>Viridiplantae</taxon>
        <taxon>Streptophyta</taxon>
        <taxon>Embryophyta</taxon>
        <taxon>Tracheophyta</taxon>
        <taxon>Spermatophyta</taxon>
        <taxon>Magnoliopsida</taxon>
        <taxon>eudicotyledons</taxon>
        <taxon>Gunneridae</taxon>
        <taxon>Pentapetalae</taxon>
        <taxon>rosids</taxon>
        <taxon>fabids</taxon>
        <taxon>Malpighiales</taxon>
        <taxon>Linaceae</taxon>
        <taxon>Linum</taxon>
    </lineage>
</organism>
<name>A0AAV2EZ44_9ROSI</name>
<feature type="domain" description="Gnk2-homologous" evidence="2">
    <location>
        <begin position="27"/>
        <end position="129"/>
    </location>
</feature>
<dbReference type="EMBL" id="OZ034818">
    <property type="protein sequence ID" value="CAL1390972.1"/>
    <property type="molecule type" value="Genomic_DNA"/>
</dbReference>
<protein>
    <recommendedName>
        <fullName evidence="2">Gnk2-homologous domain-containing protein</fullName>
    </recommendedName>
</protein>
<keyword evidence="4" id="KW-1185">Reference proteome</keyword>
<feature type="chain" id="PRO_5043629072" description="Gnk2-homologous domain-containing protein" evidence="1">
    <location>
        <begin position="28"/>
        <end position="135"/>
    </location>
</feature>
<evidence type="ECO:0000256" key="1">
    <source>
        <dbReference type="SAM" id="SignalP"/>
    </source>
</evidence>